<feature type="region of interest" description="Disordered" evidence="11">
    <location>
        <begin position="284"/>
        <end position="324"/>
    </location>
</feature>
<dbReference type="SUPFAM" id="SSF55874">
    <property type="entry name" value="ATPase domain of HSP90 chaperone/DNA topoisomerase II/histidine kinase"/>
    <property type="match status" value="1"/>
</dbReference>
<evidence type="ECO:0000256" key="3">
    <source>
        <dbReference type="ARBA" id="ARBA00012438"/>
    </source>
</evidence>
<evidence type="ECO:0000256" key="8">
    <source>
        <dbReference type="ARBA" id="ARBA00022989"/>
    </source>
</evidence>
<dbReference type="PROSITE" id="PS50885">
    <property type="entry name" value="HAMP"/>
    <property type="match status" value="1"/>
</dbReference>
<keyword evidence="8 12" id="KW-1133">Transmembrane helix</keyword>
<dbReference type="EC" id="2.7.13.3" evidence="3"/>
<gene>
    <name evidence="15" type="ORF">SAMN02745977_02460</name>
</gene>
<evidence type="ECO:0000256" key="9">
    <source>
        <dbReference type="ARBA" id="ARBA00023012"/>
    </source>
</evidence>
<keyword evidence="5" id="KW-0808">Transferase</keyword>
<dbReference type="AlphaFoldDB" id="A0A1H8KTS7"/>
<evidence type="ECO:0000313" key="15">
    <source>
        <dbReference type="EMBL" id="SEN96294.1"/>
    </source>
</evidence>
<dbReference type="InterPro" id="IPR050428">
    <property type="entry name" value="TCS_sensor_his_kinase"/>
</dbReference>
<dbReference type="EMBL" id="FOCW01000013">
    <property type="protein sequence ID" value="SEN96294.1"/>
    <property type="molecule type" value="Genomic_DNA"/>
</dbReference>
<dbReference type="InterPro" id="IPR003660">
    <property type="entry name" value="HAMP_dom"/>
</dbReference>
<dbReference type="PROSITE" id="PS50109">
    <property type="entry name" value="HIS_KIN"/>
    <property type="match status" value="1"/>
</dbReference>
<dbReference type="InterPro" id="IPR013727">
    <property type="entry name" value="2CSK_N"/>
</dbReference>
<dbReference type="GO" id="GO:0016020">
    <property type="term" value="C:membrane"/>
    <property type="evidence" value="ECO:0007669"/>
    <property type="project" value="UniProtKB-SubCell"/>
</dbReference>
<dbReference type="SUPFAM" id="SSF47384">
    <property type="entry name" value="Homodimeric domain of signal transducing histidine kinase"/>
    <property type="match status" value="1"/>
</dbReference>
<evidence type="ECO:0000256" key="6">
    <source>
        <dbReference type="ARBA" id="ARBA00022692"/>
    </source>
</evidence>
<feature type="region of interest" description="Disordered" evidence="11">
    <location>
        <begin position="608"/>
        <end position="627"/>
    </location>
</feature>
<dbReference type="STRING" id="1121117.SAMN02745977_02460"/>
<organism evidence="15 16">
    <name type="scientific">Brachymonas denitrificans DSM 15123</name>
    <dbReference type="NCBI Taxonomy" id="1121117"/>
    <lineage>
        <taxon>Bacteria</taxon>
        <taxon>Pseudomonadati</taxon>
        <taxon>Pseudomonadota</taxon>
        <taxon>Betaproteobacteria</taxon>
        <taxon>Burkholderiales</taxon>
        <taxon>Comamonadaceae</taxon>
        <taxon>Brachymonas</taxon>
    </lineage>
</organism>
<keyword evidence="16" id="KW-1185">Reference proteome</keyword>
<dbReference type="InterPro" id="IPR003594">
    <property type="entry name" value="HATPase_dom"/>
</dbReference>
<feature type="domain" description="HAMP" evidence="14">
    <location>
        <begin position="197"/>
        <end position="249"/>
    </location>
</feature>
<dbReference type="InterPro" id="IPR036097">
    <property type="entry name" value="HisK_dim/P_sf"/>
</dbReference>
<comment type="subcellular location">
    <subcellularLocation>
        <location evidence="2">Membrane</location>
    </subcellularLocation>
</comment>
<feature type="compositionally biased region" description="Low complexity" evidence="11">
    <location>
        <begin position="293"/>
        <end position="304"/>
    </location>
</feature>
<dbReference type="Pfam" id="PF08521">
    <property type="entry name" value="2CSK_N"/>
    <property type="match status" value="1"/>
</dbReference>
<dbReference type="Proteomes" id="UP000199531">
    <property type="component" value="Unassembled WGS sequence"/>
</dbReference>
<dbReference type="PRINTS" id="PR00344">
    <property type="entry name" value="BCTRLSENSOR"/>
</dbReference>
<feature type="region of interest" description="Disordered" evidence="11">
    <location>
        <begin position="508"/>
        <end position="534"/>
    </location>
</feature>
<evidence type="ECO:0000256" key="11">
    <source>
        <dbReference type="SAM" id="MobiDB-lite"/>
    </source>
</evidence>
<dbReference type="SMART" id="SM00387">
    <property type="entry name" value="HATPase_c"/>
    <property type="match status" value="1"/>
</dbReference>
<dbReference type="PANTHER" id="PTHR45436:SF5">
    <property type="entry name" value="SENSOR HISTIDINE KINASE TRCS"/>
    <property type="match status" value="1"/>
</dbReference>
<comment type="catalytic activity">
    <reaction evidence="1">
        <text>ATP + protein L-histidine = ADP + protein N-phospho-L-histidine.</text>
        <dbReference type="EC" id="2.7.13.3"/>
    </reaction>
</comment>
<evidence type="ECO:0000256" key="5">
    <source>
        <dbReference type="ARBA" id="ARBA00022679"/>
    </source>
</evidence>
<keyword evidence="6 12" id="KW-0812">Transmembrane</keyword>
<dbReference type="Pfam" id="PF00512">
    <property type="entry name" value="HisKA"/>
    <property type="match status" value="1"/>
</dbReference>
<evidence type="ECO:0000259" key="13">
    <source>
        <dbReference type="PROSITE" id="PS50109"/>
    </source>
</evidence>
<dbReference type="Gene3D" id="3.30.565.10">
    <property type="entry name" value="Histidine kinase-like ATPase, C-terminal domain"/>
    <property type="match status" value="1"/>
</dbReference>
<sequence length="627" mass="67599">MPSSAAPPAPSTLVDRVNPVRIQRRLLLMLIVPLALLALLNGYMDYRSADNSASEQDQQLLRLVPLLADSIIAVGAHSGDPPVLLLAPPVEEFLKEREGLVSYKVYTPKRKLLHGDDKLPSVVPLTQEPEFFNQEVKGVNYRMVVQRVPSVAGDVIVEVADASDPRKRWLQQVLVKVLLPNLFLIAVVGLGISWAVQRALRPLRDLILAVERRSPRDLNSIDERSSPEEIRPLVTSLNRLFGMVNAQAESQRRFVADAAHQLRTPLAGVQAQIEAWSESVKRQQQDVRAAQRGSVAAGHSSGVAGAAGGLSQEEGARQTLASASTTSVGTAGNVLVAAGAGTVATAQAGERARASAAHSPDAGPTEGSAVGAATGNDARLVWSEALQKEVVQVPLEELNRLRAATRRTSQLVHQLLSLSRADADVLEVQHMQAVDLKDLCETLLEQHLDAAAIKNIDLGLDVTPVRVMAHALWLRELLSNLIVNALHYTPEGGVVTLRCGVQSTAPRQARWSMTPDKPQRRPFVEVEDNGPGIPREEREHVFERFYRMPGTKGEGTGLGLAIAREIAHRHQSDLVLSDGMPHEQGGGHGLRVTLLFNANLLREGVAEGSAGASAKAGQAARQELTSL</sequence>
<protein>
    <recommendedName>
        <fullName evidence="3">histidine kinase</fullName>
        <ecNumber evidence="3">2.7.13.3</ecNumber>
    </recommendedName>
</protein>
<dbReference type="SMART" id="SM00388">
    <property type="entry name" value="HisKA"/>
    <property type="match status" value="1"/>
</dbReference>
<dbReference type="CDD" id="cd00082">
    <property type="entry name" value="HisKA"/>
    <property type="match status" value="1"/>
</dbReference>
<keyword evidence="4" id="KW-0597">Phosphoprotein</keyword>
<feature type="transmembrane region" description="Helical" evidence="12">
    <location>
        <begin position="26"/>
        <end position="44"/>
    </location>
</feature>
<accession>A0A1H8KTS7</accession>
<evidence type="ECO:0000259" key="14">
    <source>
        <dbReference type="PROSITE" id="PS50885"/>
    </source>
</evidence>
<keyword evidence="9" id="KW-0902">Two-component regulatory system</keyword>
<dbReference type="InterPro" id="IPR004358">
    <property type="entry name" value="Sig_transdc_His_kin-like_C"/>
</dbReference>
<dbReference type="PANTHER" id="PTHR45436">
    <property type="entry name" value="SENSOR HISTIDINE KINASE YKOH"/>
    <property type="match status" value="1"/>
</dbReference>
<feature type="region of interest" description="Disordered" evidence="11">
    <location>
        <begin position="351"/>
        <end position="372"/>
    </location>
</feature>
<dbReference type="Gene3D" id="1.10.287.130">
    <property type="match status" value="1"/>
</dbReference>
<dbReference type="GO" id="GO:0000155">
    <property type="term" value="F:phosphorelay sensor kinase activity"/>
    <property type="evidence" value="ECO:0007669"/>
    <property type="project" value="InterPro"/>
</dbReference>
<evidence type="ECO:0000256" key="10">
    <source>
        <dbReference type="ARBA" id="ARBA00023136"/>
    </source>
</evidence>
<evidence type="ECO:0000256" key="2">
    <source>
        <dbReference type="ARBA" id="ARBA00004370"/>
    </source>
</evidence>
<feature type="transmembrane region" description="Helical" evidence="12">
    <location>
        <begin position="173"/>
        <end position="196"/>
    </location>
</feature>
<reference evidence="15 16" key="1">
    <citation type="submission" date="2016-10" db="EMBL/GenBank/DDBJ databases">
        <authorList>
            <person name="de Groot N.N."/>
        </authorList>
    </citation>
    <scope>NUCLEOTIDE SEQUENCE [LARGE SCALE GENOMIC DNA]</scope>
    <source>
        <strain evidence="15 16">DSM 15123</strain>
    </source>
</reference>
<dbReference type="InterPro" id="IPR005467">
    <property type="entry name" value="His_kinase_dom"/>
</dbReference>
<name>A0A1H8KTS7_9BURK</name>
<dbReference type="InterPro" id="IPR036890">
    <property type="entry name" value="HATPase_C_sf"/>
</dbReference>
<dbReference type="CDD" id="cd00075">
    <property type="entry name" value="HATPase"/>
    <property type="match status" value="1"/>
</dbReference>
<evidence type="ECO:0000256" key="12">
    <source>
        <dbReference type="SAM" id="Phobius"/>
    </source>
</evidence>
<keyword evidence="7" id="KW-0418">Kinase</keyword>
<evidence type="ECO:0000256" key="1">
    <source>
        <dbReference type="ARBA" id="ARBA00000085"/>
    </source>
</evidence>
<dbReference type="InterPro" id="IPR003661">
    <property type="entry name" value="HisK_dim/P_dom"/>
</dbReference>
<keyword evidence="10 12" id="KW-0472">Membrane</keyword>
<evidence type="ECO:0000256" key="4">
    <source>
        <dbReference type="ARBA" id="ARBA00022553"/>
    </source>
</evidence>
<evidence type="ECO:0000313" key="16">
    <source>
        <dbReference type="Proteomes" id="UP000199531"/>
    </source>
</evidence>
<evidence type="ECO:0000256" key="7">
    <source>
        <dbReference type="ARBA" id="ARBA00022777"/>
    </source>
</evidence>
<feature type="domain" description="Histidine kinase" evidence="13">
    <location>
        <begin position="405"/>
        <end position="600"/>
    </location>
</feature>
<proteinExistence type="predicted"/>
<dbReference type="Pfam" id="PF02518">
    <property type="entry name" value="HATPase_c"/>
    <property type="match status" value="1"/>
</dbReference>